<dbReference type="OrthoDB" id="9813917at2"/>
<keyword evidence="3 7" id="KW-0812">Transmembrane</keyword>
<feature type="transmembrane region" description="Helical" evidence="7">
    <location>
        <begin position="230"/>
        <end position="250"/>
    </location>
</feature>
<dbReference type="PANTHER" id="PTHR34390:SF2">
    <property type="entry name" value="SUCCINATE TRANSPORTER SUBUNIT YJJP-RELATED"/>
    <property type="match status" value="1"/>
</dbReference>
<reference evidence="9 10" key="2">
    <citation type="journal article" date="2011" name="Stand. Genomic Sci.">
        <title>Complete genome sequence of Bacteroides helcogenes type strain (P 36-108).</title>
        <authorList>
            <person name="Pati A."/>
            <person name="Gronow S."/>
            <person name="Zeytun A."/>
            <person name="Lapidus A."/>
            <person name="Nolan M."/>
            <person name="Hammon N."/>
            <person name="Deshpande S."/>
            <person name="Cheng J.F."/>
            <person name="Tapia R."/>
            <person name="Han C."/>
            <person name="Goodwin L."/>
            <person name="Pitluck S."/>
            <person name="Liolios K."/>
            <person name="Pagani I."/>
            <person name="Ivanova N."/>
            <person name="Mavromatis K."/>
            <person name="Chen A."/>
            <person name="Palaniappan K."/>
            <person name="Land M."/>
            <person name="Hauser L."/>
            <person name="Chang Y.J."/>
            <person name="Jeffries C.D."/>
            <person name="Detter J.C."/>
            <person name="Brambilla E."/>
            <person name="Rohde M."/>
            <person name="Goker M."/>
            <person name="Woyke T."/>
            <person name="Bristow J."/>
            <person name="Eisen J.A."/>
            <person name="Markowitz V."/>
            <person name="Hugenholtz P."/>
            <person name="Kyrpides N.C."/>
            <person name="Klenk H.P."/>
            <person name="Lucas S."/>
        </authorList>
    </citation>
    <scope>NUCLEOTIDE SEQUENCE [LARGE SCALE GENOMIC DNA]</scope>
    <source>
        <strain evidence="10">ATCC 35417 / DSM 20613 / JCM 6297 / CCUG 15421 / P 36-108</strain>
    </source>
</reference>
<accession>E6SQR5</accession>
<keyword evidence="5 7" id="KW-0472">Membrane</keyword>
<feature type="domain" description="Threonine/serine exporter-like N-terminal" evidence="8">
    <location>
        <begin position="13"/>
        <end position="249"/>
    </location>
</feature>
<dbReference type="GO" id="GO:0005886">
    <property type="term" value="C:plasma membrane"/>
    <property type="evidence" value="ECO:0007669"/>
    <property type="project" value="UniProtKB-SubCell"/>
</dbReference>
<keyword evidence="2" id="KW-1003">Cell membrane</keyword>
<evidence type="ECO:0000259" key="8">
    <source>
        <dbReference type="Pfam" id="PF06738"/>
    </source>
</evidence>
<keyword evidence="10" id="KW-1185">Reference proteome</keyword>
<evidence type="ECO:0000256" key="6">
    <source>
        <dbReference type="ARBA" id="ARBA00034125"/>
    </source>
</evidence>
<dbReference type="AlphaFoldDB" id="E6SQR5"/>
<dbReference type="GO" id="GO:0022857">
    <property type="term" value="F:transmembrane transporter activity"/>
    <property type="evidence" value="ECO:0007669"/>
    <property type="project" value="InterPro"/>
</dbReference>
<dbReference type="KEGG" id="bhl:Bache_2026"/>
<dbReference type="Proteomes" id="UP000008630">
    <property type="component" value="Chromosome"/>
</dbReference>
<reference key="1">
    <citation type="submission" date="2010-11" db="EMBL/GenBank/DDBJ databases">
        <title>The complete genome of Bacteroides helcogenes P 36-108.</title>
        <authorList>
            <consortium name="US DOE Joint Genome Institute (JGI-PGF)"/>
            <person name="Lucas S."/>
            <person name="Copeland A."/>
            <person name="Lapidus A."/>
            <person name="Bruce D."/>
            <person name="Goodwin L."/>
            <person name="Pitluck S."/>
            <person name="Kyrpides N."/>
            <person name="Mavromatis K."/>
            <person name="Ivanova N."/>
            <person name="Zeytun A."/>
            <person name="Brettin T."/>
            <person name="Detter J.C."/>
            <person name="Tapia R."/>
            <person name="Han C."/>
            <person name="Land M."/>
            <person name="Hauser L."/>
            <person name="Markowitz V."/>
            <person name="Cheng J.-F."/>
            <person name="Hugenholtz P."/>
            <person name="Woyke T."/>
            <person name="Wu D."/>
            <person name="Gronow S."/>
            <person name="Wellnitz S."/>
            <person name="Brambilla E."/>
            <person name="Klenk H.-P."/>
            <person name="Eisen J.A."/>
        </authorList>
    </citation>
    <scope>NUCLEOTIDE SEQUENCE</scope>
    <source>
        <strain>P 36-108</strain>
    </source>
</reference>
<dbReference type="STRING" id="693979.Bache_2026"/>
<protein>
    <recommendedName>
        <fullName evidence="8">Threonine/serine exporter-like N-terminal domain-containing protein</fullName>
    </recommendedName>
</protein>
<feature type="transmembrane region" description="Helical" evidence="7">
    <location>
        <begin position="169"/>
        <end position="189"/>
    </location>
</feature>
<comment type="subcellular location">
    <subcellularLocation>
        <location evidence="1">Cell membrane</location>
        <topology evidence="1">Multi-pass membrane protein</topology>
    </subcellularLocation>
</comment>
<evidence type="ECO:0000256" key="1">
    <source>
        <dbReference type="ARBA" id="ARBA00004651"/>
    </source>
</evidence>
<evidence type="ECO:0000256" key="2">
    <source>
        <dbReference type="ARBA" id="ARBA00022475"/>
    </source>
</evidence>
<evidence type="ECO:0000256" key="4">
    <source>
        <dbReference type="ARBA" id="ARBA00022989"/>
    </source>
</evidence>
<evidence type="ECO:0000313" key="9">
    <source>
        <dbReference type="EMBL" id="ADV43998.1"/>
    </source>
</evidence>
<feature type="transmembrane region" description="Helical" evidence="7">
    <location>
        <begin position="195"/>
        <end position="218"/>
    </location>
</feature>
<comment type="similarity">
    <text evidence="6">Belongs to the ThrE exporter (TC 2.A.79) family.</text>
</comment>
<keyword evidence="4 7" id="KW-1133">Transmembrane helix</keyword>
<dbReference type="GO" id="GO:0015744">
    <property type="term" value="P:succinate transport"/>
    <property type="evidence" value="ECO:0007669"/>
    <property type="project" value="TreeGrafter"/>
</dbReference>
<dbReference type="eggNOG" id="COG2966">
    <property type="taxonomic scope" value="Bacteria"/>
</dbReference>
<dbReference type="HOGENOM" id="CLU_070277_1_0_10"/>
<organism evidence="9 10">
    <name type="scientific">Bacteroides helcogenes (strain ATCC 35417 / DSM 20613 / JCM 6297 / CCUG 15421 / P 36-108)</name>
    <dbReference type="NCBI Taxonomy" id="693979"/>
    <lineage>
        <taxon>Bacteria</taxon>
        <taxon>Pseudomonadati</taxon>
        <taxon>Bacteroidota</taxon>
        <taxon>Bacteroidia</taxon>
        <taxon>Bacteroidales</taxon>
        <taxon>Bacteroidaceae</taxon>
        <taxon>Bacteroides</taxon>
    </lineage>
</organism>
<dbReference type="EMBL" id="CP002352">
    <property type="protein sequence ID" value="ADV43998.1"/>
    <property type="molecule type" value="Genomic_DNA"/>
</dbReference>
<dbReference type="PANTHER" id="PTHR34390">
    <property type="entry name" value="UPF0442 PROTEIN YJJB-RELATED"/>
    <property type="match status" value="1"/>
</dbReference>
<name>E6SQR5_BACT6</name>
<dbReference type="Pfam" id="PF06738">
    <property type="entry name" value="ThrE"/>
    <property type="match status" value="1"/>
</dbReference>
<evidence type="ECO:0000313" key="10">
    <source>
        <dbReference type="Proteomes" id="UP000008630"/>
    </source>
</evidence>
<dbReference type="RefSeq" id="WP_013547591.1">
    <property type="nucleotide sequence ID" value="NC_014933.1"/>
</dbReference>
<evidence type="ECO:0000256" key="7">
    <source>
        <dbReference type="SAM" id="Phobius"/>
    </source>
</evidence>
<gene>
    <name evidence="9" type="ordered locus">Bache_2026</name>
</gene>
<evidence type="ECO:0000256" key="5">
    <source>
        <dbReference type="ARBA" id="ARBA00023136"/>
    </source>
</evidence>
<proteinExistence type="inferred from homology"/>
<sequence length="255" mass="28020">MNSSKELKEIARFLQEYANRLMGSGVHTSRVIRNTRRIGHSLNVDAKISLFQKTLVISVCDIESQEVYNEVSIIPSFPISFELNSELSALSWEAYDNRLPLDALWDKYGQIISRPKMDPLCTLLLVGFANASFCALFGGDWTARGIVFSATLIGFYLKQVMQKKHINHYIVFVVSAFVASLVASSALTLETTAEIAIATSVLYLVPGVPLLNGVIDIVEGHALTGCSRLIHALLLVLCIAVGLSCTLMLIRNSLL</sequence>
<dbReference type="InterPro" id="IPR050539">
    <property type="entry name" value="ThrE_Dicarb/AminoAcid_Exp"/>
</dbReference>
<dbReference type="PATRIC" id="fig|693979.3.peg.2135"/>
<evidence type="ECO:0000256" key="3">
    <source>
        <dbReference type="ARBA" id="ARBA00022692"/>
    </source>
</evidence>
<dbReference type="InterPro" id="IPR010619">
    <property type="entry name" value="ThrE-like_N"/>
</dbReference>